<organism evidence="1 2">
    <name type="scientific">Araneus ventricosus</name>
    <name type="common">Orbweaver spider</name>
    <name type="synonym">Epeira ventricosa</name>
    <dbReference type="NCBI Taxonomy" id="182803"/>
    <lineage>
        <taxon>Eukaryota</taxon>
        <taxon>Metazoa</taxon>
        <taxon>Ecdysozoa</taxon>
        <taxon>Arthropoda</taxon>
        <taxon>Chelicerata</taxon>
        <taxon>Arachnida</taxon>
        <taxon>Araneae</taxon>
        <taxon>Araneomorphae</taxon>
        <taxon>Entelegynae</taxon>
        <taxon>Araneoidea</taxon>
        <taxon>Araneidae</taxon>
        <taxon>Araneus</taxon>
    </lineage>
</organism>
<comment type="caution">
    <text evidence="1">The sequence shown here is derived from an EMBL/GenBank/DDBJ whole genome shotgun (WGS) entry which is preliminary data.</text>
</comment>
<name>A0A4Y2FCK7_ARAVE</name>
<sequence>MLLTKKRNYPVGGGLRFYCTLHAESLRNTCTVIRHVSPDECDSDSGHLNSELRPNAIAMTPVEKLQLLVLRFGVKVLKFGYLGEVREVVQVRSLLVSTFGIFTDKLSQLNV</sequence>
<accession>A0A4Y2FCK7</accession>
<dbReference type="Proteomes" id="UP000499080">
    <property type="component" value="Unassembled WGS sequence"/>
</dbReference>
<proteinExistence type="predicted"/>
<reference evidence="1 2" key="1">
    <citation type="journal article" date="2019" name="Sci. Rep.">
        <title>Orb-weaving spider Araneus ventricosus genome elucidates the spidroin gene catalogue.</title>
        <authorList>
            <person name="Kono N."/>
            <person name="Nakamura H."/>
            <person name="Ohtoshi R."/>
            <person name="Moran D.A.P."/>
            <person name="Shinohara A."/>
            <person name="Yoshida Y."/>
            <person name="Fujiwara M."/>
            <person name="Mori M."/>
            <person name="Tomita M."/>
            <person name="Arakawa K."/>
        </authorList>
    </citation>
    <scope>NUCLEOTIDE SEQUENCE [LARGE SCALE GENOMIC DNA]</scope>
</reference>
<dbReference type="AlphaFoldDB" id="A0A4Y2FCK7"/>
<gene>
    <name evidence="1" type="ORF">AVEN_171176_1</name>
</gene>
<protein>
    <submittedName>
        <fullName evidence="1">Uncharacterized protein</fullName>
    </submittedName>
</protein>
<evidence type="ECO:0000313" key="2">
    <source>
        <dbReference type="Proteomes" id="UP000499080"/>
    </source>
</evidence>
<evidence type="ECO:0000313" key="1">
    <source>
        <dbReference type="EMBL" id="GBM37995.1"/>
    </source>
</evidence>
<dbReference type="EMBL" id="BGPR01000855">
    <property type="protein sequence ID" value="GBM37995.1"/>
    <property type="molecule type" value="Genomic_DNA"/>
</dbReference>
<keyword evidence="2" id="KW-1185">Reference proteome</keyword>